<keyword evidence="3" id="KW-1185">Reference proteome</keyword>
<dbReference type="Gene3D" id="3.40.109.10">
    <property type="entry name" value="NADH Oxidase"/>
    <property type="match status" value="2"/>
</dbReference>
<name>A0ABX1NUG2_9RHOO</name>
<organism evidence="2 3">
    <name type="scientific">Aromatoleum bremense</name>
    <dbReference type="NCBI Taxonomy" id="76115"/>
    <lineage>
        <taxon>Bacteria</taxon>
        <taxon>Pseudomonadati</taxon>
        <taxon>Pseudomonadota</taxon>
        <taxon>Betaproteobacteria</taxon>
        <taxon>Rhodocyclales</taxon>
        <taxon>Rhodocyclaceae</taxon>
        <taxon>Aromatoleum</taxon>
    </lineage>
</organism>
<comment type="caution">
    <text evidence="2">The sequence shown here is derived from an EMBL/GenBank/DDBJ whole genome shotgun (WGS) entry which is preliminary data.</text>
</comment>
<sequence length="357" mass="40208">MAERETLLKILDLARWAPSGDNTQPWRFQIVGPDHVVVRGFDTRERVLYDFDGHASHMGHGALLETLRIAASGFGLDATWTLRVGSRDNNPIYDVLLRESPGSAPDPLFRHIEQRVVQRRPMSMTPLTVEQRQALAAAPGPAYQVQFLESLGDRLKVARLLWDNAYIRLTCPEAYEVHREIIEWGARYSKDRIPEQAVGVDPVTARLMRWVMQRWGRVEFFNRYLLGTIAPRIQLDFLPALGCAAHLLLRPREAPAALVDYVRAGVGMQRLWLTASAMGLHLQPEMTPVIFRWYARAGRTFSALPAIGRRTLLLAGDFEALVGASEGSAFVFFCRVGRSVVPGSRSLRKDLSELLVE</sequence>
<feature type="domain" description="Nitroreductase" evidence="1">
    <location>
        <begin position="4"/>
        <end position="36"/>
    </location>
</feature>
<accession>A0ABX1NUG2</accession>
<dbReference type="Proteomes" id="UP000633943">
    <property type="component" value="Unassembled WGS sequence"/>
</dbReference>
<evidence type="ECO:0000313" key="3">
    <source>
        <dbReference type="Proteomes" id="UP000633943"/>
    </source>
</evidence>
<dbReference type="RefSeq" id="WP_169201976.1">
    <property type="nucleotide sequence ID" value="NZ_CP059467.1"/>
</dbReference>
<dbReference type="EMBL" id="WTVP01000013">
    <property type="protein sequence ID" value="NMG15286.1"/>
    <property type="molecule type" value="Genomic_DNA"/>
</dbReference>
<proteinExistence type="predicted"/>
<dbReference type="InterPro" id="IPR029479">
    <property type="entry name" value="Nitroreductase"/>
</dbReference>
<dbReference type="Pfam" id="PF00881">
    <property type="entry name" value="Nitroreductase"/>
    <property type="match status" value="1"/>
</dbReference>
<gene>
    <name evidence="2" type="ORF">GPA24_06955</name>
</gene>
<reference evidence="2 3" key="1">
    <citation type="submission" date="2019-12" db="EMBL/GenBank/DDBJ databases">
        <title>Comparative genomics gives insights into the taxonomy of the Azoarcus-Aromatoleum group and reveals separate origins of nif in the plant-associated Azoarcus and non-plant-associated Aromatoleum sub-groups.</title>
        <authorList>
            <person name="Lafos M."/>
            <person name="Maluk M."/>
            <person name="Batista M."/>
            <person name="Junghare M."/>
            <person name="Carmona M."/>
            <person name="Faoro H."/>
            <person name="Cruz L.M."/>
            <person name="Battistoni F."/>
            <person name="De Souza E."/>
            <person name="Pedrosa F."/>
            <person name="Chen W.-M."/>
            <person name="Poole P.S."/>
            <person name="Dixon R.A."/>
            <person name="James E.K."/>
        </authorList>
    </citation>
    <scope>NUCLEOTIDE SEQUENCE [LARGE SCALE GENOMIC DNA]</scope>
    <source>
        <strain evidence="2 3">PbN1</strain>
    </source>
</reference>
<protein>
    <submittedName>
        <fullName evidence="2">Molybdopterin biosynthesis protein MoeY</fullName>
    </submittedName>
</protein>
<dbReference type="InterPro" id="IPR000415">
    <property type="entry name" value="Nitroreductase-like"/>
</dbReference>
<evidence type="ECO:0000313" key="2">
    <source>
        <dbReference type="EMBL" id="NMG15286.1"/>
    </source>
</evidence>
<evidence type="ECO:0000259" key="1">
    <source>
        <dbReference type="Pfam" id="PF00881"/>
    </source>
</evidence>
<dbReference type="SUPFAM" id="SSF55469">
    <property type="entry name" value="FMN-dependent nitroreductase-like"/>
    <property type="match status" value="1"/>
</dbReference>